<organism evidence="1 2">
    <name type="scientific">Bacillus phage PBC4</name>
    <dbReference type="NCBI Taxonomy" id="1675028"/>
    <lineage>
        <taxon>Viruses</taxon>
        <taxon>Duplodnaviria</taxon>
        <taxon>Heunggongvirae</taxon>
        <taxon>Uroviricota</taxon>
        <taxon>Caudoviricetes</taxon>
        <taxon>Sejongvirinae</taxon>
        <taxon>Yihwangvirus</taxon>
        <taxon>Yihwangvirus PBC4</taxon>
    </lineage>
</organism>
<gene>
    <name evidence="1" type="ORF">PBC4_096</name>
</gene>
<sequence length="67" mass="7983">MNKYEVCVDYTNDNWETIQVTSFEVEANNCEDAREKAHDVAIKELEVHKNDIYVWEVNEDDKVMEEN</sequence>
<evidence type="ECO:0000313" key="1">
    <source>
        <dbReference type="EMBL" id="AKQ08288.1"/>
    </source>
</evidence>
<name>A0A1I7NZN9_9CAUD</name>
<keyword evidence="2" id="KW-1185">Reference proteome</keyword>
<proteinExistence type="predicted"/>
<accession>A0A1I7NZN9</accession>
<reference evidence="1 2" key="1">
    <citation type="journal article" date="2016" name="FEMS Microbiol. Lett.">
        <title>Characterization of LysPBC4, a novel Bacillus cereus-specific endolysin of bacteriophage PBC4.</title>
        <authorList>
            <person name="Na H."/>
            <person name="Kong M."/>
            <person name="Ryu S."/>
        </authorList>
    </citation>
    <scope>NUCLEOTIDE SEQUENCE [LARGE SCALE GENOMIC DNA]</scope>
</reference>
<protein>
    <submittedName>
        <fullName evidence="1">Uncharacterized protein</fullName>
    </submittedName>
</protein>
<dbReference type="Proteomes" id="UP000224963">
    <property type="component" value="Segment"/>
</dbReference>
<dbReference type="EMBL" id="KT070866">
    <property type="protein sequence ID" value="AKQ08288.1"/>
    <property type="molecule type" value="Genomic_DNA"/>
</dbReference>
<evidence type="ECO:0000313" key="2">
    <source>
        <dbReference type="Proteomes" id="UP000224963"/>
    </source>
</evidence>